<dbReference type="PANTHER" id="PTHR47027">
    <property type="entry name" value="REVERSE TRANSCRIPTASE DOMAIN-CONTAINING PROTEIN"/>
    <property type="match status" value="1"/>
</dbReference>
<feature type="domain" description="Endonuclease/exonuclease/phosphatase" evidence="1">
    <location>
        <begin position="5"/>
        <end position="135"/>
    </location>
</feature>
<dbReference type="Proteomes" id="UP000827092">
    <property type="component" value="Unassembled WGS sequence"/>
</dbReference>
<comment type="caution">
    <text evidence="2">The sequence shown here is derived from an EMBL/GenBank/DDBJ whole genome shotgun (WGS) entry which is preliminary data.</text>
</comment>
<dbReference type="PANTHER" id="PTHR47027:SF25">
    <property type="entry name" value="REVERSE TRANSCRIPTASE DOMAIN-CONTAINING PROTEIN"/>
    <property type="match status" value="1"/>
</dbReference>
<dbReference type="Pfam" id="PF03372">
    <property type="entry name" value="Exo_endo_phos"/>
    <property type="match status" value="1"/>
</dbReference>
<sequence>MGLSERKREVLSEIRRENHDVVVLTETKLRGVGEEELEDYFHFYSGINNGNARAGVSILLKKQLAIDLKWKSVSERLIVAEFRICEKTVVVIGVYWLDNCVKPATLRDAFRDKLRSVIENVDEKHELIILGDFNSRVGVDQSSCVVGKYGDPVINKNGSTLVEMCKDLNLKVQNTFFKHEDKHKFTWYHSVQPLRSLIDFCITRQDPAFIVDDVIACRWMNCKSDHVFLEATLSFEIPNIGDVSEQPEGNSVPKKYRIYLLYSKQIRNSYKDYLNAEIDVTGSRTTNEIYQCLKDSIHSAASFVLGKETNNNYGEFLWDQEVRDLQEFRQRNRYQSEASKLYLGMDINESLLKNIKNEVWEGICSEINSTHKCRKNKIVWDIINDIQNKPPRTFEMHSEHLVSDLNFKHSTELNFSANELNIFNNQHQESLLNINIRDIDTALNHLEDLNVPVPGGLTIKLLKHSSKKAKVLLTKLIQNIFNGEEIPKEISEMYCIYNALNNGEFLLQHNKYSCHSIMRVMRVIVNNVLSLNLNVKCMKYLSNEEIDIDGTKIKGTEIVHFNNFVLECDGRNVEEIFQRVFDAREAIGTLHPVARDKMITKENKKRIFKSVIRNLLVYGCENWTMTKDLKDLLEDTELNYWKWCCENHPQRYSEKEIHGLMNVKDTVYNTVMLKKAAWYTHIMDADRKSWLRQVMDWEPDGVLKCGRPRKKWMEGLEDFLNSFRNYQIYFQKKKELVCQSFIRI</sequence>
<protein>
    <recommendedName>
        <fullName evidence="1">Endonuclease/exonuclease/phosphatase domain-containing protein</fullName>
    </recommendedName>
</protein>
<dbReference type="SUPFAM" id="SSF56219">
    <property type="entry name" value="DNase I-like"/>
    <property type="match status" value="1"/>
</dbReference>
<organism evidence="2 3">
    <name type="scientific">Oedothorax gibbosus</name>
    <dbReference type="NCBI Taxonomy" id="931172"/>
    <lineage>
        <taxon>Eukaryota</taxon>
        <taxon>Metazoa</taxon>
        <taxon>Ecdysozoa</taxon>
        <taxon>Arthropoda</taxon>
        <taxon>Chelicerata</taxon>
        <taxon>Arachnida</taxon>
        <taxon>Araneae</taxon>
        <taxon>Araneomorphae</taxon>
        <taxon>Entelegynae</taxon>
        <taxon>Araneoidea</taxon>
        <taxon>Linyphiidae</taxon>
        <taxon>Erigoninae</taxon>
        <taxon>Oedothorax</taxon>
    </lineage>
</organism>
<dbReference type="EMBL" id="JAFNEN010000374">
    <property type="protein sequence ID" value="KAG8184387.1"/>
    <property type="molecule type" value="Genomic_DNA"/>
</dbReference>
<proteinExistence type="predicted"/>
<dbReference type="InterPro" id="IPR005135">
    <property type="entry name" value="Endo/exonuclease/phosphatase"/>
</dbReference>
<dbReference type="InterPro" id="IPR036691">
    <property type="entry name" value="Endo/exonu/phosph_ase_sf"/>
</dbReference>
<dbReference type="AlphaFoldDB" id="A0AAV6UJ22"/>
<evidence type="ECO:0000259" key="1">
    <source>
        <dbReference type="Pfam" id="PF03372"/>
    </source>
</evidence>
<evidence type="ECO:0000313" key="3">
    <source>
        <dbReference type="Proteomes" id="UP000827092"/>
    </source>
</evidence>
<accession>A0AAV6UJ22</accession>
<dbReference type="GO" id="GO:0003824">
    <property type="term" value="F:catalytic activity"/>
    <property type="evidence" value="ECO:0007669"/>
    <property type="project" value="InterPro"/>
</dbReference>
<reference evidence="2 3" key="1">
    <citation type="journal article" date="2022" name="Nat. Ecol. Evol.">
        <title>A masculinizing supergene underlies an exaggerated male reproductive morph in a spider.</title>
        <authorList>
            <person name="Hendrickx F."/>
            <person name="De Corte Z."/>
            <person name="Sonet G."/>
            <person name="Van Belleghem S.M."/>
            <person name="Kostlbacher S."/>
            <person name="Vangestel C."/>
        </authorList>
    </citation>
    <scope>NUCLEOTIDE SEQUENCE [LARGE SCALE GENOMIC DNA]</scope>
    <source>
        <strain evidence="2">W744_W776</strain>
    </source>
</reference>
<name>A0AAV6UJ22_9ARAC</name>
<dbReference type="Gene3D" id="3.60.10.10">
    <property type="entry name" value="Endonuclease/exonuclease/phosphatase"/>
    <property type="match status" value="1"/>
</dbReference>
<keyword evidence="3" id="KW-1185">Reference proteome</keyword>
<evidence type="ECO:0000313" key="2">
    <source>
        <dbReference type="EMBL" id="KAG8184387.1"/>
    </source>
</evidence>
<dbReference type="CDD" id="cd09076">
    <property type="entry name" value="L1-EN"/>
    <property type="match status" value="1"/>
</dbReference>
<gene>
    <name evidence="2" type="ORF">JTE90_004559</name>
</gene>